<dbReference type="EMBL" id="KV878591">
    <property type="protein sequence ID" value="OJJ56172.1"/>
    <property type="molecule type" value="Genomic_DNA"/>
</dbReference>
<accession>A0A1L9T9T3</accession>
<evidence type="ECO:0000256" key="1">
    <source>
        <dbReference type="SAM" id="MobiDB-lite"/>
    </source>
</evidence>
<gene>
    <name evidence="2" type="ORF">ASPSYDRAFT_34164</name>
</gene>
<dbReference type="RefSeq" id="XP_040699978.1">
    <property type="nucleotide sequence ID" value="XM_040845201.1"/>
</dbReference>
<dbReference type="VEuPathDB" id="FungiDB:ASPSYDRAFT_34164"/>
<dbReference type="OrthoDB" id="4508889at2759"/>
<feature type="compositionally biased region" description="Polar residues" evidence="1">
    <location>
        <begin position="278"/>
        <end position="300"/>
    </location>
</feature>
<feature type="region of interest" description="Disordered" evidence="1">
    <location>
        <begin position="278"/>
        <end position="342"/>
    </location>
</feature>
<dbReference type="Proteomes" id="UP000184356">
    <property type="component" value="Unassembled WGS sequence"/>
</dbReference>
<sequence>MNNPYALDQSLHLPRQICPVCPGLDPKPCFKPGHLVWCNHCGYEYSPLTSSQCPGCKTLGIRLTHGQMMKFIEDTTRFVERSSRTSCRPQLQNSRVSPRNPLSSLPWDSTEPPTGTSSGGSTPGRATNTPAGPALGSPATAYMANSGRATLLSVSPSLTGSQGRSTYHSPNIKGATSVGSHLTTPISPSVPHFSVSLAHQAAANDSLTGVGNPCRPNPPFIPPSGATNFQTVGNKLFAGGSNQVIQNPAGPRPHVHMGPPPISPTGVVSRLATPSGRTNTNMHNDNGTLSLSPTGSNSSIRGGANFRNFGHANPPMRRSSGRGRGAKAWTRGGAESQWARLG</sequence>
<feature type="region of interest" description="Disordered" evidence="1">
    <location>
        <begin position="154"/>
        <end position="183"/>
    </location>
</feature>
<evidence type="ECO:0000313" key="2">
    <source>
        <dbReference type="EMBL" id="OJJ56172.1"/>
    </source>
</evidence>
<feature type="region of interest" description="Disordered" evidence="1">
    <location>
        <begin position="82"/>
        <end position="141"/>
    </location>
</feature>
<evidence type="ECO:0000313" key="3">
    <source>
        <dbReference type="Proteomes" id="UP000184356"/>
    </source>
</evidence>
<protein>
    <submittedName>
        <fullName evidence="2">Uncharacterized protein</fullName>
    </submittedName>
</protein>
<keyword evidence="3" id="KW-1185">Reference proteome</keyword>
<dbReference type="AlphaFoldDB" id="A0A1L9T9T3"/>
<name>A0A1L9T9T3_9EURO</name>
<proteinExistence type="predicted"/>
<dbReference type="GeneID" id="63761274"/>
<feature type="compositionally biased region" description="Polar residues" evidence="1">
    <location>
        <begin position="154"/>
        <end position="169"/>
    </location>
</feature>
<feature type="compositionally biased region" description="Polar residues" evidence="1">
    <location>
        <begin position="84"/>
        <end position="107"/>
    </location>
</feature>
<organism evidence="2 3">
    <name type="scientific">Aspergillus sydowii CBS 593.65</name>
    <dbReference type="NCBI Taxonomy" id="1036612"/>
    <lineage>
        <taxon>Eukaryota</taxon>
        <taxon>Fungi</taxon>
        <taxon>Dikarya</taxon>
        <taxon>Ascomycota</taxon>
        <taxon>Pezizomycotina</taxon>
        <taxon>Eurotiomycetes</taxon>
        <taxon>Eurotiomycetidae</taxon>
        <taxon>Eurotiales</taxon>
        <taxon>Aspergillaceae</taxon>
        <taxon>Aspergillus</taxon>
        <taxon>Aspergillus subgen. Nidulantes</taxon>
    </lineage>
</organism>
<reference evidence="3" key="1">
    <citation type="journal article" date="2017" name="Genome Biol.">
        <title>Comparative genomics reveals high biological diversity and specific adaptations in the industrially and medically important fungal genus Aspergillus.</title>
        <authorList>
            <person name="de Vries R.P."/>
            <person name="Riley R."/>
            <person name="Wiebenga A."/>
            <person name="Aguilar-Osorio G."/>
            <person name="Amillis S."/>
            <person name="Uchima C.A."/>
            <person name="Anderluh G."/>
            <person name="Asadollahi M."/>
            <person name="Askin M."/>
            <person name="Barry K."/>
            <person name="Battaglia E."/>
            <person name="Bayram O."/>
            <person name="Benocci T."/>
            <person name="Braus-Stromeyer S.A."/>
            <person name="Caldana C."/>
            <person name="Canovas D."/>
            <person name="Cerqueira G.C."/>
            <person name="Chen F."/>
            <person name="Chen W."/>
            <person name="Choi C."/>
            <person name="Clum A."/>
            <person name="Dos Santos R.A."/>
            <person name="Damasio A.R."/>
            <person name="Diallinas G."/>
            <person name="Emri T."/>
            <person name="Fekete E."/>
            <person name="Flipphi M."/>
            <person name="Freyberg S."/>
            <person name="Gallo A."/>
            <person name="Gournas C."/>
            <person name="Habgood R."/>
            <person name="Hainaut M."/>
            <person name="Harispe M.L."/>
            <person name="Henrissat B."/>
            <person name="Hilden K.S."/>
            <person name="Hope R."/>
            <person name="Hossain A."/>
            <person name="Karabika E."/>
            <person name="Karaffa L."/>
            <person name="Karanyi Z."/>
            <person name="Krasevec N."/>
            <person name="Kuo A."/>
            <person name="Kusch H."/>
            <person name="LaButti K."/>
            <person name="Lagendijk E.L."/>
            <person name="Lapidus A."/>
            <person name="Levasseur A."/>
            <person name="Lindquist E."/>
            <person name="Lipzen A."/>
            <person name="Logrieco A.F."/>
            <person name="MacCabe A."/>
            <person name="Maekelae M.R."/>
            <person name="Malavazi I."/>
            <person name="Melin P."/>
            <person name="Meyer V."/>
            <person name="Mielnichuk N."/>
            <person name="Miskei M."/>
            <person name="Molnar A.P."/>
            <person name="Mule G."/>
            <person name="Ngan C.Y."/>
            <person name="Orejas M."/>
            <person name="Orosz E."/>
            <person name="Ouedraogo J.P."/>
            <person name="Overkamp K.M."/>
            <person name="Park H.-S."/>
            <person name="Perrone G."/>
            <person name="Piumi F."/>
            <person name="Punt P.J."/>
            <person name="Ram A.F."/>
            <person name="Ramon A."/>
            <person name="Rauscher S."/>
            <person name="Record E."/>
            <person name="Riano-Pachon D.M."/>
            <person name="Robert V."/>
            <person name="Roehrig J."/>
            <person name="Ruller R."/>
            <person name="Salamov A."/>
            <person name="Salih N.S."/>
            <person name="Samson R.A."/>
            <person name="Sandor E."/>
            <person name="Sanguinetti M."/>
            <person name="Schuetze T."/>
            <person name="Sepcic K."/>
            <person name="Shelest E."/>
            <person name="Sherlock G."/>
            <person name="Sophianopoulou V."/>
            <person name="Squina F.M."/>
            <person name="Sun H."/>
            <person name="Susca A."/>
            <person name="Todd R.B."/>
            <person name="Tsang A."/>
            <person name="Unkles S.E."/>
            <person name="van de Wiele N."/>
            <person name="van Rossen-Uffink D."/>
            <person name="Oliveira J.V."/>
            <person name="Vesth T.C."/>
            <person name="Visser J."/>
            <person name="Yu J.-H."/>
            <person name="Zhou M."/>
            <person name="Andersen M.R."/>
            <person name="Archer D.B."/>
            <person name="Baker S.E."/>
            <person name="Benoit I."/>
            <person name="Brakhage A.A."/>
            <person name="Braus G.H."/>
            <person name="Fischer R."/>
            <person name="Frisvad J.C."/>
            <person name="Goldman G.H."/>
            <person name="Houbraken J."/>
            <person name="Oakley B."/>
            <person name="Pocsi I."/>
            <person name="Scazzocchio C."/>
            <person name="Seiboth B."/>
            <person name="vanKuyk P.A."/>
            <person name="Wortman J."/>
            <person name="Dyer P.S."/>
            <person name="Grigoriev I.V."/>
        </authorList>
    </citation>
    <scope>NUCLEOTIDE SEQUENCE [LARGE SCALE GENOMIC DNA]</scope>
    <source>
        <strain evidence="3">CBS 593.65</strain>
    </source>
</reference>